<comment type="caution">
    <text evidence="2">The sequence shown here is derived from an EMBL/GenBank/DDBJ whole genome shotgun (WGS) entry which is preliminary data.</text>
</comment>
<dbReference type="PANTHER" id="PTHR45288:SF2">
    <property type="entry name" value="THIOREDOXIN FAMILY PROTEIN"/>
    <property type="match status" value="1"/>
</dbReference>
<dbReference type="InterPro" id="IPR004045">
    <property type="entry name" value="Glutathione_S-Trfase_N"/>
</dbReference>
<dbReference type="InterPro" id="IPR040079">
    <property type="entry name" value="Glutathione_S-Trfase"/>
</dbReference>
<proteinExistence type="predicted"/>
<evidence type="ECO:0000313" key="3">
    <source>
        <dbReference type="Proteomes" id="UP000240987"/>
    </source>
</evidence>
<dbReference type="SFLD" id="SFLDG01181">
    <property type="entry name" value="SUF2"/>
    <property type="match status" value="1"/>
</dbReference>
<dbReference type="AlphaFoldDB" id="A0A2T3J7M3"/>
<keyword evidence="3" id="KW-1185">Reference proteome</keyword>
<gene>
    <name evidence="2" type="ORF">C9J12_26020</name>
</gene>
<dbReference type="InterPro" id="IPR036249">
    <property type="entry name" value="Thioredoxin-like_sf"/>
</dbReference>
<dbReference type="PANTHER" id="PTHR45288">
    <property type="entry name" value="THIOREDOXIN FAMILY PROTEIN"/>
    <property type="match status" value="1"/>
</dbReference>
<dbReference type="Pfam" id="PF13417">
    <property type="entry name" value="GST_N_3"/>
    <property type="match status" value="2"/>
</dbReference>
<dbReference type="RefSeq" id="WP_107245494.1">
    <property type="nucleotide sequence ID" value="NZ_PYMJ01000043.1"/>
</dbReference>
<dbReference type="Proteomes" id="UP000240987">
    <property type="component" value="Unassembled WGS sequence"/>
</dbReference>
<feature type="domain" description="GST N-terminal" evidence="1">
    <location>
        <begin position="151"/>
        <end position="251"/>
    </location>
</feature>
<dbReference type="OrthoDB" id="9793736at2"/>
<sequence length="251" mass="28413">MNHLLDITTSTLASSCRFWHGTLASKTTAQPKQMLILFDQEGNPECRLVREVLTELNLDVIVAPCPAGGQNITKFKSVFNGVSPPMLVDLNSPSVTKGAIEIVRYLFKQYKEMQAPREFASILKSSLTSKLATGVRFGAGIKARPSQQPDLPLILYSFESSPFSRPVRERLCELELTYILINLGKQQFSDMGPANIHWTLKTYRPLPNTKRDEFFRRHGNVQVPYLIDPNTGIEMFESKDILRYLQQTYAV</sequence>
<dbReference type="CDD" id="cd03041">
    <property type="entry name" value="GST_N_2GST_N"/>
    <property type="match status" value="2"/>
</dbReference>
<dbReference type="SUPFAM" id="SSF52833">
    <property type="entry name" value="Thioredoxin-like"/>
    <property type="match status" value="2"/>
</dbReference>
<dbReference type="EMBL" id="PYMJ01000043">
    <property type="protein sequence ID" value="PSU44755.1"/>
    <property type="molecule type" value="Genomic_DNA"/>
</dbReference>
<protein>
    <recommendedName>
        <fullName evidence="1">GST N-terminal domain-containing protein</fullName>
    </recommendedName>
</protein>
<evidence type="ECO:0000259" key="1">
    <source>
        <dbReference type="PROSITE" id="PS50404"/>
    </source>
</evidence>
<dbReference type="Gene3D" id="3.40.30.10">
    <property type="entry name" value="Glutaredoxin"/>
    <property type="match status" value="1"/>
</dbReference>
<name>A0A2T3J7M3_9GAMM</name>
<evidence type="ECO:0000313" key="2">
    <source>
        <dbReference type="EMBL" id="PSU44755.1"/>
    </source>
</evidence>
<dbReference type="SFLD" id="SFLDS00019">
    <property type="entry name" value="Glutathione_Transferase_(cytos"/>
    <property type="match status" value="1"/>
</dbReference>
<accession>A0A2T3J7M3</accession>
<dbReference type="PROSITE" id="PS50404">
    <property type="entry name" value="GST_NTER"/>
    <property type="match status" value="1"/>
</dbReference>
<dbReference type="SFLD" id="SFLDG01202">
    <property type="entry name" value="SUF2.2"/>
    <property type="match status" value="1"/>
</dbReference>
<organism evidence="2 3">
    <name type="scientific">Photobacterium frigidiphilum</name>
    <dbReference type="NCBI Taxonomy" id="264736"/>
    <lineage>
        <taxon>Bacteria</taxon>
        <taxon>Pseudomonadati</taxon>
        <taxon>Pseudomonadota</taxon>
        <taxon>Gammaproteobacteria</taxon>
        <taxon>Vibrionales</taxon>
        <taxon>Vibrionaceae</taxon>
        <taxon>Photobacterium</taxon>
    </lineage>
</organism>
<reference evidence="2 3" key="1">
    <citation type="submission" date="2018-01" db="EMBL/GenBank/DDBJ databases">
        <title>Whole genome sequencing of Histamine producing bacteria.</title>
        <authorList>
            <person name="Butler K."/>
        </authorList>
    </citation>
    <scope>NUCLEOTIDE SEQUENCE [LARGE SCALE GENOMIC DNA]</scope>
    <source>
        <strain evidence="2 3">JCM 12947</strain>
    </source>
</reference>